<feature type="compositionally biased region" description="Gly residues" evidence="5">
    <location>
        <begin position="36"/>
        <end position="48"/>
    </location>
</feature>
<dbReference type="PRINTS" id="PR00114">
    <property type="entry name" value="STPHPHTASE"/>
</dbReference>
<dbReference type="Proteomes" id="UP000485058">
    <property type="component" value="Unassembled WGS sequence"/>
</dbReference>
<dbReference type="Gene3D" id="3.60.21.10">
    <property type="match status" value="1"/>
</dbReference>
<keyword evidence="3" id="KW-0378">Hydrolase</keyword>
<dbReference type="Pfam" id="PF00149">
    <property type="entry name" value="Metallophos"/>
    <property type="match status" value="1"/>
</dbReference>
<evidence type="ECO:0000256" key="5">
    <source>
        <dbReference type="SAM" id="MobiDB-lite"/>
    </source>
</evidence>
<dbReference type="SUPFAM" id="SSF56300">
    <property type="entry name" value="Metallo-dependent phosphatases"/>
    <property type="match status" value="1"/>
</dbReference>
<dbReference type="InterPro" id="IPR029052">
    <property type="entry name" value="Metallo-depent_PP-like"/>
</dbReference>
<feature type="region of interest" description="Disordered" evidence="5">
    <location>
        <begin position="111"/>
        <end position="164"/>
    </location>
</feature>
<dbReference type="AlphaFoldDB" id="A0A699YD94"/>
<dbReference type="EC" id="3.1.3.16" evidence="1"/>
<evidence type="ECO:0000256" key="2">
    <source>
        <dbReference type="ARBA" id="ARBA00022723"/>
    </source>
</evidence>
<evidence type="ECO:0000256" key="4">
    <source>
        <dbReference type="ARBA" id="ARBA00023211"/>
    </source>
</evidence>
<feature type="compositionally biased region" description="Basic and acidic residues" evidence="5">
    <location>
        <begin position="149"/>
        <end position="160"/>
    </location>
</feature>
<proteinExistence type="predicted"/>
<evidence type="ECO:0000256" key="3">
    <source>
        <dbReference type="ARBA" id="ARBA00022801"/>
    </source>
</evidence>
<gene>
    <name evidence="7" type="ORF">HaLaN_02132</name>
</gene>
<feature type="region of interest" description="Disordered" evidence="5">
    <location>
        <begin position="33"/>
        <end position="60"/>
    </location>
</feature>
<protein>
    <recommendedName>
        <fullName evidence="1">protein-serine/threonine phosphatase</fullName>
        <ecNumber evidence="1">3.1.3.16</ecNumber>
    </recommendedName>
</protein>
<dbReference type="SMART" id="SM00156">
    <property type="entry name" value="PP2Ac"/>
    <property type="match status" value="1"/>
</dbReference>
<dbReference type="GO" id="GO:0046872">
    <property type="term" value="F:metal ion binding"/>
    <property type="evidence" value="ECO:0007669"/>
    <property type="project" value="UniProtKB-KW"/>
</dbReference>
<evidence type="ECO:0000313" key="7">
    <source>
        <dbReference type="EMBL" id="GFH07345.1"/>
    </source>
</evidence>
<keyword evidence="4" id="KW-0464">Manganese</keyword>
<dbReference type="GO" id="GO:0004722">
    <property type="term" value="F:protein serine/threonine phosphatase activity"/>
    <property type="evidence" value="ECO:0007669"/>
    <property type="project" value="UniProtKB-EC"/>
</dbReference>
<evidence type="ECO:0000313" key="8">
    <source>
        <dbReference type="Proteomes" id="UP000485058"/>
    </source>
</evidence>
<evidence type="ECO:0000259" key="6">
    <source>
        <dbReference type="SMART" id="SM00156"/>
    </source>
</evidence>
<sequence length="629" mass="69711">MSFSTHPWGSCPSTAISCPTCFKTSHRLRGNDEAAGEGGVGRWPGGGHVDALLHQRPQESGPDPVGALCQLYGYSTLASRAMMCAWCYFGCAGGGHCARGVEKTFIFNRDTQRNRQRKRNRDASDIEVDRELEPQPELSPAQQAMKASGEARSDRHDKNTWHAKKVKRHTVMRGVCAAGLCHQAQVRDTVPTPRLGTHTGLSLLWRSVGAPQEDRDTTWQVEQLLQCKPLPEAEIKALCEKAKEILAEESNVTPVRAPVTVCGDIHGQFADLLELFRIGGNCPDTNYLFMGDYVDRGYHSVESVSVLVALKVRFRERMASMMSAYGSMAMQKSGGALQTYLTICLSQGWWKARWMCAEDRKQIFCMHGGLSPTLDTLDHIRSLDRIQEVPHEGPMCDLLWSDPDDRGGWGISPRGAGYTFGQDISEQFNHTNGLELISRAHQLVMDGFNWSHEGNVVTIFSAPNYCYRCGEGRSVRCIFMPLAHLNPAEEELTIDGLTEWCMTCCIPQAIWQPSWRLLTTLHAASRMRAPGHGLPLSFYRINSLGVNWAGPRRWPATFQPLIPVACGAAGSREDPFMRLVAGTAALHQPLCSMQLYSLPVQIELPAAMEWGGVRSVAQRAVQHIACSIM</sequence>
<feature type="domain" description="Serine/threonine specific protein phosphatases" evidence="6">
    <location>
        <begin position="230"/>
        <end position="490"/>
    </location>
</feature>
<accession>A0A699YD94</accession>
<reference evidence="7 8" key="1">
    <citation type="submission" date="2020-02" db="EMBL/GenBank/DDBJ databases">
        <title>Draft genome sequence of Haematococcus lacustris strain NIES-144.</title>
        <authorList>
            <person name="Morimoto D."/>
            <person name="Nakagawa S."/>
            <person name="Yoshida T."/>
            <person name="Sawayama S."/>
        </authorList>
    </citation>
    <scope>NUCLEOTIDE SEQUENCE [LARGE SCALE GENOMIC DNA]</scope>
    <source>
        <strain evidence="7 8">NIES-144</strain>
    </source>
</reference>
<name>A0A699YD94_HAELA</name>
<dbReference type="InterPro" id="IPR006186">
    <property type="entry name" value="Ser/Thr-sp_prot-phosphatase"/>
</dbReference>
<organism evidence="7 8">
    <name type="scientific">Haematococcus lacustris</name>
    <name type="common">Green alga</name>
    <name type="synonym">Haematococcus pluvialis</name>
    <dbReference type="NCBI Taxonomy" id="44745"/>
    <lineage>
        <taxon>Eukaryota</taxon>
        <taxon>Viridiplantae</taxon>
        <taxon>Chlorophyta</taxon>
        <taxon>core chlorophytes</taxon>
        <taxon>Chlorophyceae</taxon>
        <taxon>CS clade</taxon>
        <taxon>Chlamydomonadales</taxon>
        <taxon>Haematococcaceae</taxon>
        <taxon>Haematococcus</taxon>
    </lineage>
</organism>
<keyword evidence="2" id="KW-0479">Metal-binding</keyword>
<feature type="compositionally biased region" description="Basic and acidic residues" evidence="5">
    <location>
        <begin position="121"/>
        <end position="133"/>
    </location>
</feature>
<evidence type="ECO:0000256" key="1">
    <source>
        <dbReference type="ARBA" id="ARBA00013081"/>
    </source>
</evidence>
<keyword evidence="8" id="KW-1185">Reference proteome</keyword>
<dbReference type="InterPro" id="IPR004843">
    <property type="entry name" value="Calcineurin-like_PHP"/>
</dbReference>
<comment type="caution">
    <text evidence="7">The sequence shown here is derived from an EMBL/GenBank/DDBJ whole genome shotgun (WGS) entry which is preliminary data.</text>
</comment>
<dbReference type="InterPro" id="IPR047129">
    <property type="entry name" value="PPA2-like"/>
</dbReference>
<dbReference type="PANTHER" id="PTHR45619">
    <property type="entry name" value="SERINE/THREONINE-PROTEIN PHOSPHATASE PP2A-RELATED"/>
    <property type="match status" value="1"/>
</dbReference>
<dbReference type="EMBL" id="BLLF01000089">
    <property type="protein sequence ID" value="GFH07345.1"/>
    <property type="molecule type" value="Genomic_DNA"/>
</dbReference>